<reference evidence="2 3" key="1">
    <citation type="submission" date="2023-03" db="EMBL/GenBank/DDBJ databases">
        <authorList>
            <person name="Shen W."/>
            <person name="Cai J."/>
        </authorList>
    </citation>
    <scope>NUCLEOTIDE SEQUENCE [LARGE SCALE GENOMIC DNA]</scope>
    <source>
        <strain evidence="2 3">D6-4</strain>
    </source>
</reference>
<gene>
    <name evidence="2" type="ORF">P7D85_06350</name>
</gene>
<evidence type="ECO:0000313" key="2">
    <source>
        <dbReference type="EMBL" id="MDT2599388.1"/>
    </source>
</evidence>
<dbReference type="Pfam" id="PF25509">
    <property type="entry name" value="DUF7916"/>
    <property type="match status" value="1"/>
</dbReference>
<comment type="caution">
    <text evidence="2">The sequence shown here is derived from an EMBL/GenBank/DDBJ whole genome shotgun (WGS) entry which is preliminary data.</text>
</comment>
<accession>A0ABU3EYJ4</accession>
<proteinExistence type="predicted"/>
<dbReference type="RefSeq" id="WP_311822145.1">
    <property type="nucleotide sequence ID" value="NZ_JARPYF010000012.1"/>
</dbReference>
<evidence type="ECO:0000259" key="1">
    <source>
        <dbReference type="Pfam" id="PF25509"/>
    </source>
</evidence>
<evidence type="ECO:0000313" key="3">
    <source>
        <dbReference type="Proteomes" id="UP001252875"/>
    </source>
</evidence>
<name>A0ABU3EYJ4_9ENTE</name>
<protein>
    <submittedName>
        <fullName evidence="2">Haloacid dehalogenase-like hydrolase</fullName>
    </submittedName>
</protein>
<keyword evidence="3" id="KW-1185">Reference proteome</keyword>
<dbReference type="InterPro" id="IPR057238">
    <property type="entry name" value="DUF7916"/>
</dbReference>
<organism evidence="2 3">
    <name type="scientific">Enterococcus hulanensis</name>
    <dbReference type="NCBI Taxonomy" id="2559929"/>
    <lineage>
        <taxon>Bacteria</taxon>
        <taxon>Bacillati</taxon>
        <taxon>Bacillota</taxon>
        <taxon>Bacilli</taxon>
        <taxon>Lactobacillales</taxon>
        <taxon>Enterococcaceae</taxon>
        <taxon>Enterococcus</taxon>
    </lineage>
</organism>
<feature type="domain" description="DUF7916" evidence="1">
    <location>
        <begin position="1"/>
        <end position="299"/>
    </location>
</feature>
<dbReference type="Proteomes" id="UP001252875">
    <property type="component" value="Unassembled WGS sequence"/>
</dbReference>
<dbReference type="SUPFAM" id="SSF51366">
    <property type="entry name" value="Ribulose-phoshate binding barrel"/>
    <property type="match status" value="1"/>
</dbReference>
<sequence length="299" mass="32363">MDPQELKQAILASEGRTVCSEMVIVHEPVIHDVTNAEVARAAGADLILLNLLDCLEPLIMGMDGVSFQNYASIKEAKTFNKNLIRDLKKLVCRPIGVNLEPVAEEGTSMLEGRLEIPEGRKCTEATLKAANELGFDFICLTGNPGTGVSNQTIGESIKLAKKYFSGLIIAGKMHSSGVNEPVVTKEAIEEFVENGVDILLVPAVGTVPGLGETDLREIVSFAKEKEILTMSAIGTSQESSRVETIRQIAIENKKIGVDIQHIGDSGYNGMANVENLFEMAIAIRGMRHTLSMIARSINR</sequence>
<dbReference type="EMBL" id="JARPYI010000002">
    <property type="protein sequence ID" value="MDT2599388.1"/>
    <property type="molecule type" value="Genomic_DNA"/>
</dbReference>
<dbReference type="InterPro" id="IPR011060">
    <property type="entry name" value="RibuloseP-bd_barrel"/>
</dbReference>